<dbReference type="Proteomes" id="UP000241071">
    <property type="component" value="Segment"/>
</dbReference>
<organism evidence="1 2">
    <name type="scientific">Moumouvirus goulette</name>
    <dbReference type="NCBI Taxonomy" id="1247379"/>
    <lineage>
        <taxon>Viruses</taxon>
        <taxon>Varidnaviria</taxon>
        <taxon>Bamfordvirae</taxon>
        <taxon>Nucleocytoviricota</taxon>
        <taxon>Megaviricetes</taxon>
        <taxon>Imitervirales</taxon>
        <taxon>Mimiviridae</taxon>
        <taxon>Megamimivirinae</taxon>
        <taxon>Moumouvirus</taxon>
        <taxon>Moumouvirus goulettemassiliense</taxon>
    </lineage>
</organism>
<protein>
    <submittedName>
        <fullName evidence="1">Uncharacterized protein</fullName>
    </submittedName>
</protein>
<dbReference type="EMBL" id="KC008572">
    <property type="protein sequence ID" value="AGF84986.1"/>
    <property type="molecule type" value="Genomic_DNA"/>
</dbReference>
<gene>
    <name evidence="1" type="ORF">glt_00177</name>
</gene>
<proteinExistence type="predicted"/>
<keyword evidence="2" id="KW-1185">Reference proteome</keyword>
<evidence type="ECO:0000313" key="1">
    <source>
        <dbReference type="EMBL" id="AGF84986.1"/>
    </source>
</evidence>
<accession>M1PM38</accession>
<name>M1PM38_9VIRU</name>
<sequence>MNCELRIYVDADKIIFLGSNKFNSEIFGWKCLKDILSVPLKRFLEYFEEIIYDMLSYNKEFLQRNNIDYTKLPKHVFFDSESKNIKNDLFIINILFANKYIINIKNFLIANEQYIYKLSLLSEYASDLDLCLLIINDILKNNVDINNKYIEFVLQKNNTYSANVNAQLKNIIFLDDNLEKYKKKYLIMKTKLVDREFIMLVKKSAWNNKSVSVSDLLRIN</sequence>
<reference evidence="1 2" key="1">
    <citation type="submission" date="2012-10" db="EMBL/GenBank/DDBJ databases">
        <title>Complete genome sequence of Moumouvirus goulette.</title>
        <authorList>
            <person name="Fournous G."/>
            <person name="Bougalmi M."/>
            <person name="Colson P."/>
        </authorList>
    </citation>
    <scope>NUCLEOTIDE SEQUENCE [LARGE SCALE GENOMIC DNA]</scope>
</reference>
<evidence type="ECO:0000313" key="2">
    <source>
        <dbReference type="Proteomes" id="UP000241071"/>
    </source>
</evidence>